<dbReference type="Proteomes" id="UP000287865">
    <property type="component" value="Unassembled WGS sequence"/>
</dbReference>
<dbReference type="EMBL" id="QLMD01000004">
    <property type="protein sequence ID" value="RAJ98814.1"/>
    <property type="molecule type" value="Genomic_DNA"/>
</dbReference>
<evidence type="ECO:0000313" key="4">
    <source>
        <dbReference type="Proteomes" id="UP000249203"/>
    </source>
</evidence>
<evidence type="ECO:0000256" key="1">
    <source>
        <dbReference type="SAM" id="MobiDB-lite"/>
    </source>
</evidence>
<accession>A0A327X0J5</accession>
<comment type="caution">
    <text evidence="2">The sequence shown here is derived from an EMBL/GenBank/DDBJ whole genome shotgun (WGS) entry which is preliminary data.</text>
</comment>
<reference evidence="2 4" key="2">
    <citation type="submission" date="2018-06" db="EMBL/GenBank/DDBJ databases">
        <title>Genomic Encyclopedia of Type Strains, Phase III (KMG-III): the genomes of soil and plant-associated and newly described type strains.</title>
        <authorList>
            <person name="Whitman W."/>
        </authorList>
    </citation>
    <scope>NUCLEOTIDE SEQUENCE [LARGE SCALE GENOMIC DNA]</scope>
    <source>
        <strain evidence="2 4">CGMCC 1.15366</strain>
    </source>
</reference>
<evidence type="ECO:0000313" key="5">
    <source>
        <dbReference type="Proteomes" id="UP000287865"/>
    </source>
</evidence>
<feature type="compositionally biased region" description="Polar residues" evidence="1">
    <location>
        <begin position="1"/>
        <end position="19"/>
    </location>
</feature>
<dbReference type="Proteomes" id="UP000249203">
    <property type="component" value="Unassembled WGS sequence"/>
</dbReference>
<dbReference type="RefSeq" id="WP_111568909.1">
    <property type="nucleotide sequence ID" value="NZ_PIPK01000004.1"/>
</dbReference>
<dbReference type="EMBL" id="PIPK01000004">
    <property type="protein sequence ID" value="RUO24962.1"/>
    <property type="molecule type" value="Genomic_DNA"/>
</dbReference>
<name>A0A327X0J5_9GAMM</name>
<reference evidence="3 5" key="1">
    <citation type="journal article" date="2018" name="Front. Microbiol.">
        <title>Genome-Based Analysis Reveals the Taxonomy and Diversity of the Family Idiomarinaceae.</title>
        <authorList>
            <person name="Liu Y."/>
            <person name="Lai Q."/>
            <person name="Shao Z."/>
        </authorList>
    </citation>
    <scope>NUCLEOTIDE SEQUENCE [LARGE SCALE GENOMIC DNA]</scope>
    <source>
        <strain evidence="3 5">CF12-14</strain>
    </source>
</reference>
<gene>
    <name evidence="2" type="ORF">B0I24_10415</name>
    <name evidence="3" type="ORF">CWE07_05645</name>
</gene>
<feature type="region of interest" description="Disordered" evidence="1">
    <location>
        <begin position="1"/>
        <end position="38"/>
    </location>
</feature>
<dbReference type="AlphaFoldDB" id="A0A327X0J5"/>
<protein>
    <submittedName>
        <fullName evidence="2">Uncharacterized protein</fullName>
    </submittedName>
</protein>
<evidence type="ECO:0000313" key="2">
    <source>
        <dbReference type="EMBL" id="RAJ98814.1"/>
    </source>
</evidence>
<keyword evidence="5" id="KW-1185">Reference proteome</keyword>
<organism evidence="2 4">
    <name type="scientific">Aliidiomarina maris</name>
    <dbReference type="NCBI Taxonomy" id="531312"/>
    <lineage>
        <taxon>Bacteria</taxon>
        <taxon>Pseudomonadati</taxon>
        <taxon>Pseudomonadota</taxon>
        <taxon>Gammaproteobacteria</taxon>
        <taxon>Alteromonadales</taxon>
        <taxon>Idiomarinaceae</taxon>
        <taxon>Aliidiomarina</taxon>
    </lineage>
</organism>
<proteinExistence type="predicted"/>
<sequence length="154" mass="16911">MNISSSVSQTYTPSQTSPVQEAKQTEPAKNTAKSGDTPEILSGVAMMKMLGASVLGKDNIEQWEAKGLELDDAAYEKAFEVFNEAFKWGNSQGGDLSGISYSFNAYDIVASAQNVPEWFETERTQYIKQQQHPGVREAFADGALWYGHINSVFA</sequence>
<evidence type="ECO:0000313" key="3">
    <source>
        <dbReference type="EMBL" id="RUO24962.1"/>
    </source>
</evidence>